<organism evidence="1 2">
    <name type="scientific">Streptomyces achmelvichensis</name>
    <dbReference type="NCBI Taxonomy" id="3134111"/>
    <lineage>
        <taxon>Bacteria</taxon>
        <taxon>Bacillati</taxon>
        <taxon>Actinomycetota</taxon>
        <taxon>Actinomycetes</taxon>
        <taxon>Kitasatosporales</taxon>
        <taxon>Streptomycetaceae</taxon>
        <taxon>Streptomyces</taxon>
    </lineage>
</organism>
<accession>A0ACC6PMM0</accession>
<keyword evidence="2" id="KW-1185">Reference proteome</keyword>
<evidence type="ECO:0000313" key="1">
    <source>
        <dbReference type="EMBL" id="MEJ8632738.1"/>
    </source>
</evidence>
<comment type="caution">
    <text evidence="1">The sequence shown here is derived from an EMBL/GenBank/DDBJ whole genome shotgun (WGS) entry which is preliminary data.</text>
</comment>
<name>A0ACC6PMM0_9ACTN</name>
<dbReference type="Proteomes" id="UP001377168">
    <property type="component" value="Unassembled WGS sequence"/>
</dbReference>
<proteinExistence type="predicted"/>
<evidence type="ECO:0000313" key="2">
    <source>
        <dbReference type="Proteomes" id="UP001377168"/>
    </source>
</evidence>
<dbReference type="EMBL" id="JBBKAJ010000022">
    <property type="protein sequence ID" value="MEJ8632738.1"/>
    <property type="molecule type" value="Genomic_DNA"/>
</dbReference>
<reference evidence="1" key="1">
    <citation type="submission" date="2024-03" db="EMBL/GenBank/DDBJ databases">
        <title>Novel Streptomyces species of biotechnological and ecological value are a feature of Machair soil.</title>
        <authorList>
            <person name="Prole J.R."/>
            <person name="Goodfellow M."/>
            <person name="Allenby N."/>
            <person name="Ward A.C."/>
        </authorList>
    </citation>
    <scope>NUCLEOTIDE SEQUENCE</scope>
    <source>
        <strain evidence="1">MS2.AVA.5</strain>
    </source>
</reference>
<sequence length="456" mass="46337">MNHYLWPARESSVSRVTGYRQTLAVPGLASLLGVSFVARTAITAAVMALTMHVVLGLNMSYVAAGGVAAALTTGLALGGPLLGRMIDRRGLRTVLLTTVVAQAVFWLGVPILPYRALLGAAFAAGLLMVPAPPVTRQAIAAVTTAEQRRAAFALESVQGELSYMVGPAVVILCAAKVSPGVVAWGLGAAIVAGGTGIALLNPPLRAEDEADAGSAERPPRREWLGVGMIAVLAMAFGTTTLLSGVDLAIVATLDEAGQVSWAAVVVAVLGLTSVIGGLIYGALSRSLPTWLLLGLLGLVTIPAGLARDWPWLCVAVVGTGFLAAPTLSAVADAVSRLAPAGVRGEATGLQSSAQSAGFALGSPVVGVAIDVSVPAGGFAAAGLAGLAAALTGFLLTRRCPSPRPPTSARRASRQTAPPRSRRESARRGLPAGGRASHRSTGPHPVLRDPNWRRSTG</sequence>
<protein>
    <submittedName>
        <fullName evidence="1">MFS transporter</fullName>
    </submittedName>
</protein>
<gene>
    <name evidence="1" type="ORF">WKI67_04945</name>
</gene>